<dbReference type="EMBL" id="GBRH01270917">
    <property type="protein sequence ID" value="JAD26978.1"/>
    <property type="molecule type" value="Transcribed_RNA"/>
</dbReference>
<sequence>MAARDREWGH</sequence>
<reference evidence="1" key="2">
    <citation type="journal article" date="2015" name="Data Brief">
        <title>Shoot transcriptome of the giant reed, Arundo donax.</title>
        <authorList>
            <person name="Barrero R.A."/>
            <person name="Guerrero F.D."/>
            <person name="Moolhuijzen P."/>
            <person name="Goolsby J.A."/>
            <person name="Tidwell J."/>
            <person name="Bellgard S.E."/>
            <person name="Bellgard M.I."/>
        </authorList>
    </citation>
    <scope>NUCLEOTIDE SEQUENCE</scope>
    <source>
        <tissue evidence="1">Shoot tissue taken approximately 20 cm above the soil surface</tissue>
    </source>
</reference>
<keyword evidence="1" id="KW-0808">Transferase</keyword>
<organism evidence="1">
    <name type="scientific">Arundo donax</name>
    <name type="common">Giant reed</name>
    <name type="synonym">Donax arundinaceus</name>
    <dbReference type="NCBI Taxonomy" id="35708"/>
    <lineage>
        <taxon>Eukaryota</taxon>
        <taxon>Viridiplantae</taxon>
        <taxon>Streptophyta</taxon>
        <taxon>Embryophyta</taxon>
        <taxon>Tracheophyta</taxon>
        <taxon>Spermatophyta</taxon>
        <taxon>Magnoliopsida</taxon>
        <taxon>Liliopsida</taxon>
        <taxon>Poales</taxon>
        <taxon>Poaceae</taxon>
        <taxon>PACMAD clade</taxon>
        <taxon>Arundinoideae</taxon>
        <taxon>Arundineae</taxon>
        <taxon>Arundo</taxon>
    </lineage>
</organism>
<reference evidence="1" key="1">
    <citation type="submission" date="2014-09" db="EMBL/GenBank/DDBJ databases">
        <authorList>
            <person name="Magalhaes I.L.F."/>
            <person name="Oliveira U."/>
            <person name="Santos F.R."/>
            <person name="Vidigal T.H.D.A."/>
            <person name="Brescovit A.D."/>
            <person name="Santos A.J."/>
        </authorList>
    </citation>
    <scope>NUCLEOTIDE SEQUENCE</scope>
    <source>
        <tissue evidence="1">Shoot tissue taken approximately 20 cm above the soil surface</tissue>
    </source>
</reference>
<proteinExistence type="predicted"/>
<name>A0A0A8YMX4_ARUDO</name>
<dbReference type="GO" id="GO:0016301">
    <property type="term" value="F:kinase activity"/>
    <property type="evidence" value="ECO:0007669"/>
    <property type="project" value="UniProtKB-KW"/>
</dbReference>
<accession>A0A0A8YMX4</accession>
<protein>
    <submittedName>
        <fullName evidence="1">Calcium-dependent protein kinase, isoform AK1</fullName>
    </submittedName>
</protein>
<evidence type="ECO:0000313" key="1">
    <source>
        <dbReference type="EMBL" id="JAD26978.1"/>
    </source>
</evidence>
<keyword evidence="1" id="KW-0418">Kinase</keyword>